<protein>
    <submittedName>
        <fullName evidence="2">Integrase, catalytic region</fullName>
    </submittedName>
</protein>
<dbReference type="SUPFAM" id="SSF53098">
    <property type="entry name" value="Ribonuclease H-like"/>
    <property type="match status" value="1"/>
</dbReference>
<comment type="caution">
    <text evidence="2">The sequence shown here is derived from an EMBL/GenBank/DDBJ whole genome shotgun (WGS) entry which is preliminary data.</text>
</comment>
<gene>
    <name evidence="2" type="ORF">UV09_C0007G0002</name>
</gene>
<dbReference type="SUPFAM" id="SSF46689">
    <property type="entry name" value="Homeodomain-like"/>
    <property type="match status" value="1"/>
</dbReference>
<sequence>MSILKKPITEREQIVSSFIKKEIGKDTAASLLGCTKRTLETYVKQYLVFGASGLVDHRRSNHRKLLPSQVETIVTLKRTEPWRSSRNIRDHLNLPVHDRVVWKILVHYGLTKVNFKRVKAIIRFEAEHPNDLWQTDIMGKIDFPKIGILYLIATLDDHSRFVPCGRWFKTQGKMNVFSVWYQSLSQFGIPKKMLQDEGSQYKARIRFGTADYEWYAKRLGIELIWVPRPQVKGKIERFWKFVQRDFVPANLKAKTTDDVNGAFRVWLAWYNYKFKSPYFDNEPHAARYRPSERRLKRVELETLLLVEERRKVTRESTISLYGKHYYVPPGYIGCRIWVKIKGDTLFMEANGKVFWHTRLRL</sequence>
<dbReference type="Proteomes" id="UP000034320">
    <property type="component" value="Unassembled WGS sequence"/>
</dbReference>
<dbReference type="Pfam" id="PF00665">
    <property type="entry name" value="rve"/>
    <property type="match status" value="1"/>
</dbReference>
<organism evidence="2 3">
    <name type="scientific">Candidatus Gottesmanbacteria bacterium GW2011_GWA2_42_18</name>
    <dbReference type="NCBI Taxonomy" id="1618442"/>
    <lineage>
        <taxon>Bacteria</taxon>
        <taxon>Candidatus Gottesmaniibacteriota</taxon>
    </lineage>
</organism>
<dbReference type="GO" id="GO:0015074">
    <property type="term" value="P:DNA integration"/>
    <property type="evidence" value="ECO:0007669"/>
    <property type="project" value="InterPro"/>
</dbReference>
<dbReference type="EMBL" id="LCDD01000007">
    <property type="protein sequence ID" value="KKS47242.1"/>
    <property type="molecule type" value="Genomic_DNA"/>
</dbReference>
<dbReference type="AlphaFoldDB" id="A0A0G0ZEV8"/>
<reference evidence="2 3" key="1">
    <citation type="journal article" date="2015" name="Nature">
        <title>rRNA introns, odd ribosomes, and small enigmatic genomes across a large radiation of phyla.</title>
        <authorList>
            <person name="Brown C.T."/>
            <person name="Hug L.A."/>
            <person name="Thomas B.C."/>
            <person name="Sharon I."/>
            <person name="Castelle C.J."/>
            <person name="Singh A."/>
            <person name="Wilkins M.J."/>
            <person name="Williams K.H."/>
            <person name="Banfield J.F."/>
        </authorList>
    </citation>
    <scope>NUCLEOTIDE SEQUENCE [LARGE SCALE GENOMIC DNA]</scope>
</reference>
<dbReference type="GO" id="GO:0003676">
    <property type="term" value="F:nucleic acid binding"/>
    <property type="evidence" value="ECO:0007669"/>
    <property type="project" value="InterPro"/>
</dbReference>
<dbReference type="InterPro" id="IPR001584">
    <property type="entry name" value="Integrase_cat-core"/>
</dbReference>
<proteinExistence type="predicted"/>
<name>A0A0G0ZEV8_9BACT</name>
<dbReference type="InterPro" id="IPR012337">
    <property type="entry name" value="RNaseH-like_sf"/>
</dbReference>
<dbReference type="PANTHER" id="PTHR35004:SF6">
    <property type="entry name" value="TRANSPOSASE"/>
    <property type="match status" value="1"/>
</dbReference>
<feature type="domain" description="Integrase catalytic" evidence="1">
    <location>
        <begin position="125"/>
        <end position="298"/>
    </location>
</feature>
<evidence type="ECO:0000313" key="3">
    <source>
        <dbReference type="Proteomes" id="UP000034320"/>
    </source>
</evidence>
<evidence type="ECO:0000259" key="1">
    <source>
        <dbReference type="PROSITE" id="PS50994"/>
    </source>
</evidence>
<evidence type="ECO:0000313" key="2">
    <source>
        <dbReference type="EMBL" id="KKS47242.1"/>
    </source>
</evidence>
<accession>A0A0G0ZEV8</accession>
<dbReference type="PANTHER" id="PTHR35004">
    <property type="entry name" value="TRANSPOSASE RV3428C-RELATED"/>
    <property type="match status" value="1"/>
</dbReference>
<dbReference type="Gene3D" id="3.30.420.10">
    <property type="entry name" value="Ribonuclease H-like superfamily/Ribonuclease H"/>
    <property type="match status" value="1"/>
</dbReference>
<dbReference type="InterPro" id="IPR009057">
    <property type="entry name" value="Homeodomain-like_sf"/>
</dbReference>
<dbReference type="PROSITE" id="PS50994">
    <property type="entry name" value="INTEGRASE"/>
    <property type="match status" value="1"/>
</dbReference>
<dbReference type="InterPro" id="IPR036397">
    <property type="entry name" value="RNaseH_sf"/>
</dbReference>